<proteinExistence type="predicted"/>
<accession>A0A4Y2E115</accession>
<sequence>MQRGGEYQVLRLRRRLHSQVLYSRRPLVRPPRPPATPAFLIGSMQRGGEYQVLRLRRRLHSQVLYSRRPLVRPPRPPATPAFLIGSSPTSNYSPYPAPDWSFHLLPDEILSQILLLLTATSKTSAPFLLYQTARFVDQITHEQFITVLLLNLSTTRRHTDSSSPPS</sequence>
<evidence type="ECO:0008006" key="3">
    <source>
        <dbReference type="Google" id="ProtNLM"/>
    </source>
</evidence>
<dbReference type="AlphaFoldDB" id="A0A4Y2E115"/>
<comment type="caution">
    <text evidence="1">The sequence shown here is derived from an EMBL/GenBank/DDBJ whole genome shotgun (WGS) entry which is preliminary data.</text>
</comment>
<evidence type="ECO:0000313" key="2">
    <source>
        <dbReference type="Proteomes" id="UP000499080"/>
    </source>
</evidence>
<name>A0A4Y2E115_ARAVE</name>
<protein>
    <recommendedName>
        <fullName evidence="3">F-box domain-containing protein</fullName>
    </recommendedName>
</protein>
<reference evidence="1 2" key="1">
    <citation type="journal article" date="2019" name="Sci. Rep.">
        <title>Orb-weaving spider Araneus ventricosus genome elucidates the spidroin gene catalogue.</title>
        <authorList>
            <person name="Kono N."/>
            <person name="Nakamura H."/>
            <person name="Ohtoshi R."/>
            <person name="Moran D.A.P."/>
            <person name="Shinohara A."/>
            <person name="Yoshida Y."/>
            <person name="Fujiwara M."/>
            <person name="Mori M."/>
            <person name="Tomita M."/>
            <person name="Arakawa K."/>
        </authorList>
    </citation>
    <scope>NUCLEOTIDE SEQUENCE [LARGE SCALE GENOMIC DNA]</scope>
</reference>
<dbReference type="EMBL" id="BGPR01000466">
    <property type="protein sequence ID" value="GBM21718.1"/>
    <property type="molecule type" value="Genomic_DNA"/>
</dbReference>
<evidence type="ECO:0000313" key="1">
    <source>
        <dbReference type="EMBL" id="GBM21718.1"/>
    </source>
</evidence>
<keyword evidence="2" id="KW-1185">Reference proteome</keyword>
<dbReference type="Proteomes" id="UP000499080">
    <property type="component" value="Unassembled WGS sequence"/>
</dbReference>
<gene>
    <name evidence="1" type="ORF">AVEN_118256_1</name>
</gene>
<organism evidence="1 2">
    <name type="scientific">Araneus ventricosus</name>
    <name type="common">Orbweaver spider</name>
    <name type="synonym">Epeira ventricosa</name>
    <dbReference type="NCBI Taxonomy" id="182803"/>
    <lineage>
        <taxon>Eukaryota</taxon>
        <taxon>Metazoa</taxon>
        <taxon>Ecdysozoa</taxon>
        <taxon>Arthropoda</taxon>
        <taxon>Chelicerata</taxon>
        <taxon>Arachnida</taxon>
        <taxon>Araneae</taxon>
        <taxon>Araneomorphae</taxon>
        <taxon>Entelegynae</taxon>
        <taxon>Araneoidea</taxon>
        <taxon>Araneidae</taxon>
        <taxon>Araneus</taxon>
    </lineage>
</organism>